<name>A0A9P4JQ49_9PLEO</name>
<keyword evidence="2 6" id="KW-0489">Methyltransferase</keyword>
<gene>
    <name evidence="9" type="ORF">GQ43DRAFT_260404</name>
</gene>
<keyword evidence="4 5" id="KW-0949">S-adenosyl-L-methionine</keyword>
<accession>A0A9P4JQ49</accession>
<dbReference type="Gene3D" id="3.40.50.150">
    <property type="entry name" value="Vaccinia Virus protein VP39"/>
    <property type="match status" value="1"/>
</dbReference>
<feature type="compositionally biased region" description="Basic and acidic residues" evidence="7">
    <location>
        <begin position="10"/>
        <end position="23"/>
    </location>
</feature>
<dbReference type="InterPro" id="IPR010675">
    <property type="entry name" value="Bin3_C"/>
</dbReference>
<dbReference type="Pfam" id="PF06859">
    <property type="entry name" value="Bin3"/>
    <property type="match status" value="1"/>
</dbReference>
<organism evidence="9 10">
    <name type="scientific">Delitschia confertaspora ATCC 74209</name>
    <dbReference type="NCBI Taxonomy" id="1513339"/>
    <lineage>
        <taxon>Eukaryota</taxon>
        <taxon>Fungi</taxon>
        <taxon>Dikarya</taxon>
        <taxon>Ascomycota</taxon>
        <taxon>Pezizomycotina</taxon>
        <taxon>Dothideomycetes</taxon>
        <taxon>Pleosporomycetidae</taxon>
        <taxon>Pleosporales</taxon>
        <taxon>Delitschiaceae</taxon>
        <taxon>Delitschia</taxon>
    </lineage>
</organism>
<proteinExistence type="inferred from homology"/>
<dbReference type="GO" id="GO:0040031">
    <property type="term" value="P:snRNA modification"/>
    <property type="evidence" value="ECO:0007669"/>
    <property type="project" value="TreeGrafter"/>
</dbReference>
<dbReference type="EC" id="2.1.1.-" evidence="6"/>
<dbReference type="GO" id="GO:0017069">
    <property type="term" value="F:snRNA binding"/>
    <property type="evidence" value="ECO:0007669"/>
    <property type="project" value="TreeGrafter"/>
</dbReference>
<comment type="caution">
    <text evidence="9">The sequence shown here is derived from an EMBL/GenBank/DDBJ whole genome shotgun (WGS) entry which is preliminary data.</text>
</comment>
<keyword evidence="3 6" id="KW-0808">Transferase</keyword>
<evidence type="ECO:0000313" key="9">
    <source>
        <dbReference type="EMBL" id="KAF2203521.1"/>
    </source>
</evidence>
<feature type="domain" description="Bin3-type SAM" evidence="8">
    <location>
        <begin position="56"/>
        <end position="295"/>
    </location>
</feature>
<evidence type="ECO:0000256" key="4">
    <source>
        <dbReference type="ARBA" id="ARBA00022691"/>
    </source>
</evidence>
<evidence type="ECO:0000256" key="5">
    <source>
        <dbReference type="PROSITE-ProRule" id="PRU00848"/>
    </source>
</evidence>
<evidence type="ECO:0000259" key="8">
    <source>
        <dbReference type="PROSITE" id="PS51515"/>
    </source>
</evidence>
<feature type="region of interest" description="Disordered" evidence="7">
    <location>
        <begin position="1"/>
        <end position="28"/>
    </location>
</feature>
<dbReference type="PROSITE" id="PS51515">
    <property type="entry name" value="BIN3_SAM"/>
    <property type="match status" value="1"/>
</dbReference>
<reference evidence="9" key="1">
    <citation type="journal article" date="2020" name="Stud. Mycol.">
        <title>101 Dothideomycetes genomes: a test case for predicting lifestyles and emergence of pathogens.</title>
        <authorList>
            <person name="Haridas S."/>
            <person name="Albert R."/>
            <person name="Binder M."/>
            <person name="Bloem J."/>
            <person name="Labutti K."/>
            <person name="Salamov A."/>
            <person name="Andreopoulos B."/>
            <person name="Baker S."/>
            <person name="Barry K."/>
            <person name="Bills G."/>
            <person name="Bluhm B."/>
            <person name="Cannon C."/>
            <person name="Castanera R."/>
            <person name="Culley D."/>
            <person name="Daum C."/>
            <person name="Ezra D."/>
            <person name="Gonzalez J."/>
            <person name="Henrissat B."/>
            <person name="Kuo A."/>
            <person name="Liang C."/>
            <person name="Lipzen A."/>
            <person name="Lutzoni F."/>
            <person name="Magnuson J."/>
            <person name="Mondo S."/>
            <person name="Nolan M."/>
            <person name="Ohm R."/>
            <person name="Pangilinan J."/>
            <person name="Park H.-J."/>
            <person name="Ramirez L."/>
            <person name="Alfaro M."/>
            <person name="Sun H."/>
            <person name="Tritt A."/>
            <person name="Yoshinaga Y."/>
            <person name="Zwiers L.-H."/>
            <person name="Turgeon B."/>
            <person name="Goodwin S."/>
            <person name="Spatafora J."/>
            <person name="Crous P."/>
            <person name="Grigoriev I."/>
        </authorList>
    </citation>
    <scope>NUCLEOTIDE SEQUENCE</scope>
    <source>
        <strain evidence="9">ATCC 74209</strain>
    </source>
</reference>
<dbReference type="OrthoDB" id="540004at2759"/>
<dbReference type="GO" id="GO:0008173">
    <property type="term" value="F:RNA methyltransferase activity"/>
    <property type="evidence" value="ECO:0007669"/>
    <property type="project" value="UniProtKB-UniRule"/>
</dbReference>
<dbReference type="PANTHER" id="PTHR12315">
    <property type="entry name" value="BICOID-INTERACTING PROTEIN RELATED"/>
    <property type="match status" value="1"/>
</dbReference>
<dbReference type="CDD" id="cd02440">
    <property type="entry name" value="AdoMet_MTases"/>
    <property type="match status" value="1"/>
</dbReference>
<dbReference type="InterPro" id="IPR039772">
    <property type="entry name" value="Bin3-like"/>
</dbReference>
<dbReference type="SUPFAM" id="SSF53335">
    <property type="entry name" value="S-adenosyl-L-methionine-dependent methyltransferases"/>
    <property type="match status" value="1"/>
</dbReference>
<dbReference type="EMBL" id="ML993901">
    <property type="protein sequence ID" value="KAF2203521.1"/>
    <property type="molecule type" value="Genomic_DNA"/>
</dbReference>
<keyword evidence="10" id="KW-1185">Reference proteome</keyword>
<dbReference type="InterPro" id="IPR024160">
    <property type="entry name" value="BIN3_SAM-bd_dom"/>
</dbReference>
<evidence type="ECO:0000256" key="6">
    <source>
        <dbReference type="RuleBase" id="RU367087"/>
    </source>
</evidence>
<comment type="similarity">
    <text evidence="1 6">Belongs to the methyltransferase superfamily.</text>
</comment>
<sequence>MPKNHSPQKLPERRSAPVSRTEDELTTGGTVWGNYKGYQGAARHFPGSKPSSHVQDRRLTVLESLVPGLFRGKKCLDIGCNDGAIPIQLAIDFEADSVTGVDIDPDLIKVAEIQFKQRASRVRPATEDSPRIVDYYPISVIQEHGYRDRSSLENSSLAPNPQILSVASHSPRVRFISADWLKSSGPDTSGPYYVILAMSIVKWIHLEHRDEGLLEFFKKCSASLEQGGYLVLEIQPWKSYEKAVQPRKAPHFKENLNGLKYRPETSFSELLSLQGLKLCATSEALPRQINVYRKE</sequence>
<dbReference type="GO" id="GO:0008171">
    <property type="term" value="F:O-methyltransferase activity"/>
    <property type="evidence" value="ECO:0007669"/>
    <property type="project" value="UniProtKB-UniRule"/>
</dbReference>
<dbReference type="GO" id="GO:0032259">
    <property type="term" value="P:methylation"/>
    <property type="evidence" value="ECO:0007669"/>
    <property type="project" value="UniProtKB-KW"/>
</dbReference>
<evidence type="ECO:0000256" key="7">
    <source>
        <dbReference type="SAM" id="MobiDB-lite"/>
    </source>
</evidence>
<dbReference type="InterPro" id="IPR029063">
    <property type="entry name" value="SAM-dependent_MTases_sf"/>
</dbReference>
<evidence type="ECO:0000313" key="10">
    <source>
        <dbReference type="Proteomes" id="UP000799536"/>
    </source>
</evidence>
<dbReference type="AlphaFoldDB" id="A0A9P4JQ49"/>
<evidence type="ECO:0000256" key="3">
    <source>
        <dbReference type="ARBA" id="ARBA00022679"/>
    </source>
</evidence>
<evidence type="ECO:0000256" key="2">
    <source>
        <dbReference type="ARBA" id="ARBA00022603"/>
    </source>
</evidence>
<protein>
    <recommendedName>
        <fullName evidence="6">RNA methyltransferase</fullName>
        <ecNumber evidence="6">2.1.1.-</ecNumber>
    </recommendedName>
</protein>
<evidence type="ECO:0000256" key="1">
    <source>
        <dbReference type="ARBA" id="ARBA00008361"/>
    </source>
</evidence>
<dbReference type="Proteomes" id="UP000799536">
    <property type="component" value="Unassembled WGS sequence"/>
</dbReference>
<dbReference type="PANTHER" id="PTHR12315:SF0">
    <property type="entry name" value="7SK SNRNA METHYLPHOSPHATE CAPPING ENZYME"/>
    <property type="match status" value="1"/>
</dbReference>